<evidence type="ECO:0000256" key="3">
    <source>
        <dbReference type="ARBA" id="ARBA00023235"/>
    </source>
</evidence>
<dbReference type="InterPro" id="IPR000821">
    <property type="entry name" value="Ala_racemase"/>
</dbReference>
<dbReference type="GO" id="GO:0030170">
    <property type="term" value="F:pyridoxal phosphate binding"/>
    <property type="evidence" value="ECO:0007669"/>
    <property type="project" value="TreeGrafter"/>
</dbReference>
<protein>
    <recommendedName>
        <fullName evidence="4">Alanine racemase N-terminal domain-containing protein</fullName>
    </recommendedName>
</protein>
<dbReference type="InterPro" id="IPR029066">
    <property type="entry name" value="PLP-binding_barrel"/>
</dbReference>
<evidence type="ECO:0000256" key="1">
    <source>
        <dbReference type="ARBA" id="ARBA00001933"/>
    </source>
</evidence>
<dbReference type="PANTHER" id="PTHR30511:SF0">
    <property type="entry name" value="ALANINE RACEMASE, CATABOLIC-RELATED"/>
    <property type="match status" value="1"/>
</dbReference>
<dbReference type="AlphaFoldDB" id="A0A382QL40"/>
<gene>
    <name evidence="5" type="ORF">METZ01_LOCUS339030</name>
</gene>
<dbReference type="FunFam" id="3.20.20.10:FF:000002">
    <property type="entry name" value="Alanine racemase"/>
    <property type="match status" value="1"/>
</dbReference>
<dbReference type="Pfam" id="PF01168">
    <property type="entry name" value="Ala_racemase_N"/>
    <property type="match status" value="1"/>
</dbReference>
<evidence type="ECO:0000313" key="5">
    <source>
        <dbReference type="EMBL" id="SVC86176.1"/>
    </source>
</evidence>
<dbReference type="GO" id="GO:0005829">
    <property type="term" value="C:cytosol"/>
    <property type="evidence" value="ECO:0007669"/>
    <property type="project" value="TreeGrafter"/>
</dbReference>
<comment type="cofactor">
    <cofactor evidence="1">
        <name>pyridoxal 5'-phosphate</name>
        <dbReference type="ChEBI" id="CHEBI:597326"/>
    </cofactor>
</comment>
<dbReference type="GO" id="GO:0030632">
    <property type="term" value="P:D-alanine biosynthetic process"/>
    <property type="evidence" value="ECO:0007669"/>
    <property type="project" value="TreeGrafter"/>
</dbReference>
<evidence type="ECO:0000256" key="2">
    <source>
        <dbReference type="ARBA" id="ARBA00022898"/>
    </source>
</evidence>
<dbReference type="InterPro" id="IPR001608">
    <property type="entry name" value="Ala_racemase_N"/>
</dbReference>
<dbReference type="PANTHER" id="PTHR30511">
    <property type="entry name" value="ALANINE RACEMASE"/>
    <property type="match status" value="1"/>
</dbReference>
<keyword evidence="2" id="KW-0663">Pyridoxal phosphate</keyword>
<organism evidence="5">
    <name type="scientific">marine metagenome</name>
    <dbReference type="NCBI Taxonomy" id="408172"/>
    <lineage>
        <taxon>unclassified sequences</taxon>
        <taxon>metagenomes</taxon>
        <taxon>ecological metagenomes</taxon>
    </lineage>
</organism>
<dbReference type="GO" id="GO:0008784">
    <property type="term" value="F:alanine racemase activity"/>
    <property type="evidence" value="ECO:0007669"/>
    <property type="project" value="InterPro"/>
</dbReference>
<feature type="non-terminal residue" evidence="5">
    <location>
        <position position="259"/>
    </location>
</feature>
<dbReference type="PRINTS" id="PR00992">
    <property type="entry name" value="ALARACEMASE"/>
</dbReference>
<name>A0A382QL40_9ZZZZ</name>
<dbReference type="EMBL" id="UINC01115275">
    <property type="protein sequence ID" value="SVC86176.1"/>
    <property type="molecule type" value="Genomic_DNA"/>
</dbReference>
<proteinExistence type="predicted"/>
<dbReference type="Gene3D" id="3.20.20.10">
    <property type="entry name" value="Alanine racemase"/>
    <property type="match status" value="1"/>
</dbReference>
<evidence type="ECO:0000259" key="4">
    <source>
        <dbReference type="Pfam" id="PF01168"/>
    </source>
</evidence>
<feature type="domain" description="Alanine racemase N-terminal" evidence="4">
    <location>
        <begin position="13"/>
        <end position="231"/>
    </location>
</feature>
<accession>A0A382QL40</accession>
<keyword evidence="3" id="KW-0413">Isomerase</keyword>
<reference evidence="5" key="1">
    <citation type="submission" date="2018-05" db="EMBL/GenBank/DDBJ databases">
        <authorList>
            <person name="Lanie J.A."/>
            <person name="Ng W.-L."/>
            <person name="Kazmierczak K.M."/>
            <person name="Andrzejewski T.M."/>
            <person name="Davidsen T.M."/>
            <person name="Wayne K.J."/>
            <person name="Tettelin H."/>
            <person name="Glass J.I."/>
            <person name="Rusch D."/>
            <person name="Podicherti R."/>
            <person name="Tsui H.-C.T."/>
            <person name="Winkler M.E."/>
        </authorList>
    </citation>
    <scope>NUCLEOTIDE SEQUENCE</scope>
</reference>
<sequence>MSTDPRTRSWVEIQPQALRRNFQRIREAVSGSPAIIPMVKADGYGLGMEQVVQTVEPDDPLGYGVATAEEGIRLRKAGIDRPVIVFSPLPPSSYELAVTHDLTVTISDVDSVERLIDAASRAGVMARFQVEVDTGMGRAGFDWQRVSEWGPAVASFVSDKTSWEGCYTHFHSADTEDDRATIAQWRRFTEALGALEKGSGELTHACNAAASLRYPALQADAVRPGIFLYGGGVGPGVTGPEEVARVRARVTLLRDVSEG</sequence>
<dbReference type="SUPFAM" id="SSF51419">
    <property type="entry name" value="PLP-binding barrel"/>
    <property type="match status" value="1"/>
</dbReference>